<keyword evidence="5" id="KW-1185">Reference proteome</keyword>
<proteinExistence type="predicted"/>
<gene>
    <name evidence="4" type="ORF">AAFP95_19965</name>
</gene>
<evidence type="ECO:0000256" key="1">
    <source>
        <dbReference type="SAM" id="MobiDB-lite"/>
    </source>
</evidence>
<keyword evidence="2" id="KW-0732">Signal</keyword>
<sequence>MKKIVIPIGTILLSGFVQAQLTSTENYVQSRTYLEPVTTSSTTAKQIETVQYFDGLGRPKQIVNVKATPQGKDLVTPILYDGFGRQIMDYLPVPQQGTNNGAIYSQQNSGYFPVGDPSGIYANERPFSEKVLESSPWTGSSSRSRSEQPGKRSRYSSGMMPIQPVMR</sequence>
<accession>A0AAU6WNF2</accession>
<dbReference type="InterPro" id="IPR045619">
    <property type="entry name" value="DUF6443"/>
</dbReference>
<evidence type="ECO:0000256" key="2">
    <source>
        <dbReference type="SAM" id="SignalP"/>
    </source>
</evidence>
<feature type="region of interest" description="Disordered" evidence="1">
    <location>
        <begin position="131"/>
        <end position="167"/>
    </location>
</feature>
<evidence type="ECO:0000259" key="3">
    <source>
        <dbReference type="Pfam" id="PF20041"/>
    </source>
</evidence>
<feature type="signal peptide" evidence="2">
    <location>
        <begin position="1"/>
        <end position="19"/>
    </location>
</feature>
<feature type="domain" description="DUF6443" evidence="3">
    <location>
        <begin position="30"/>
        <end position="137"/>
    </location>
</feature>
<dbReference type="Proteomes" id="UP001463665">
    <property type="component" value="Chromosome"/>
</dbReference>
<dbReference type="Pfam" id="PF20041">
    <property type="entry name" value="DUF6443"/>
    <property type="match status" value="1"/>
</dbReference>
<name>A0AAU6WNF2_9FLAO</name>
<dbReference type="EMBL" id="CP154834">
    <property type="protein sequence ID" value="XAO73931.1"/>
    <property type="molecule type" value="Genomic_DNA"/>
</dbReference>
<protein>
    <submittedName>
        <fullName evidence="4">DUF6443 domain-containing protein</fullName>
    </submittedName>
</protein>
<reference evidence="4 5" key="1">
    <citation type="submission" date="2024-04" db="EMBL/GenBank/DDBJ databases">
        <title>Genome sequencing and assembly of rice foliar adapted Chryseobacterium endophyticum OsEnb-ALM-A6.</title>
        <authorList>
            <person name="Kumar S."/>
            <person name="Javed M."/>
            <person name="Chouhan V."/>
            <person name="Charishma K."/>
            <person name="Patel A."/>
            <person name="Kumar M."/>
            <person name="Sahu K.P."/>
            <person name="Kumar A."/>
        </authorList>
    </citation>
    <scope>NUCLEOTIDE SEQUENCE [LARGE SCALE GENOMIC DNA]</scope>
    <source>
        <strain evidence="4 5">OsEnb-ALM-A6</strain>
    </source>
</reference>
<organism evidence="4 5">
    <name type="scientific">Chryseobacterium endophyticum</name>
    <dbReference type="NCBI Taxonomy" id="1854762"/>
    <lineage>
        <taxon>Bacteria</taxon>
        <taxon>Pseudomonadati</taxon>
        <taxon>Bacteroidota</taxon>
        <taxon>Flavobacteriia</taxon>
        <taxon>Flavobacteriales</taxon>
        <taxon>Weeksellaceae</taxon>
        <taxon>Chryseobacterium group</taxon>
        <taxon>Chryseobacterium</taxon>
    </lineage>
</organism>
<feature type="chain" id="PRO_5043616146" evidence="2">
    <location>
        <begin position="20"/>
        <end position="167"/>
    </location>
</feature>
<dbReference type="RefSeq" id="WP_345766256.1">
    <property type="nucleotide sequence ID" value="NZ_CP154834.1"/>
</dbReference>
<evidence type="ECO:0000313" key="5">
    <source>
        <dbReference type="Proteomes" id="UP001463665"/>
    </source>
</evidence>
<evidence type="ECO:0000313" key="4">
    <source>
        <dbReference type="EMBL" id="XAO73931.1"/>
    </source>
</evidence>
<dbReference type="AlphaFoldDB" id="A0AAU6WNF2"/>